<dbReference type="AlphaFoldDB" id="A0A6S7KQB3"/>
<proteinExistence type="predicted"/>
<gene>
    <name evidence="1" type="ORF">PACLA_8A003024</name>
</gene>
<comment type="caution">
    <text evidence="1">The sequence shown here is derived from an EMBL/GenBank/DDBJ whole genome shotgun (WGS) entry which is preliminary data.</text>
</comment>
<protein>
    <submittedName>
        <fullName evidence="1">Uncharacterized protein</fullName>
    </submittedName>
</protein>
<keyword evidence="2" id="KW-1185">Reference proteome</keyword>
<evidence type="ECO:0000313" key="2">
    <source>
        <dbReference type="Proteomes" id="UP001152795"/>
    </source>
</evidence>
<dbReference type="OrthoDB" id="5988716at2759"/>
<organism evidence="1 2">
    <name type="scientific">Paramuricea clavata</name>
    <name type="common">Red gorgonian</name>
    <name type="synonym">Violescent sea-whip</name>
    <dbReference type="NCBI Taxonomy" id="317549"/>
    <lineage>
        <taxon>Eukaryota</taxon>
        <taxon>Metazoa</taxon>
        <taxon>Cnidaria</taxon>
        <taxon>Anthozoa</taxon>
        <taxon>Octocorallia</taxon>
        <taxon>Malacalcyonacea</taxon>
        <taxon>Plexauridae</taxon>
        <taxon>Paramuricea</taxon>
    </lineage>
</organism>
<sequence length="145" mass="17062">MPNPYSLKNNLQRPITETKETAEISQRLRTLREKELAPLEEIYTGPYQPPAVRDIRHDDNYLEALSPGVFVAVYISNYKKKPVTGKVTTAWQPLMVKSKEGQIPWNDTLPKQSVIVCSFELDEKNYLFENTRKFIKRWYREEAKR</sequence>
<name>A0A6S7KQB3_PARCT</name>
<dbReference type="Proteomes" id="UP001152795">
    <property type="component" value="Unassembled WGS sequence"/>
</dbReference>
<accession>A0A6S7KQB3</accession>
<reference evidence="1" key="1">
    <citation type="submission" date="2020-04" db="EMBL/GenBank/DDBJ databases">
        <authorList>
            <person name="Alioto T."/>
            <person name="Alioto T."/>
            <person name="Gomez Garrido J."/>
        </authorList>
    </citation>
    <scope>NUCLEOTIDE SEQUENCE</scope>
    <source>
        <strain evidence="1">A484AB</strain>
    </source>
</reference>
<feature type="non-terminal residue" evidence="1">
    <location>
        <position position="1"/>
    </location>
</feature>
<evidence type="ECO:0000313" key="1">
    <source>
        <dbReference type="EMBL" id="CAB4030303.1"/>
    </source>
</evidence>
<dbReference type="EMBL" id="CACRXK020016771">
    <property type="protein sequence ID" value="CAB4030303.1"/>
    <property type="molecule type" value="Genomic_DNA"/>
</dbReference>